<reference evidence="2" key="1">
    <citation type="journal article" date="2013" name="Environ. Microbiol.">
        <title>Microbiota from the distal guts of lean and obese adolescents exhibit partial functional redundancy besides clear differences in community structure.</title>
        <authorList>
            <person name="Ferrer M."/>
            <person name="Ruiz A."/>
            <person name="Lanza F."/>
            <person name="Haange S.B."/>
            <person name="Oberbach A."/>
            <person name="Till H."/>
            <person name="Bargiela R."/>
            <person name="Campoy C."/>
            <person name="Segura M.T."/>
            <person name="Richter M."/>
            <person name="von Bergen M."/>
            <person name="Seifert J."/>
            <person name="Suarez A."/>
        </authorList>
    </citation>
    <scope>NUCLEOTIDE SEQUENCE</scope>
</reference>
<dbReference type="EMBL" id="AJWZ01011468">
    <property type="protein sequence ID" value="EKC45147.1"/>
    <property type="molecule type" value="Genomic_DNA"/>
</dbReference>
<proteinExistence type="predicted"/>
<name>K1R8B0_9ZZZZ</name>
<evidence type="ECO:0000313" key="2">
    <source>
        <dbReference type="EMBL" id="EKC45147.1"/>
    </source>
</evidence>
<organism evidence="2">
    <name type="scientific">human gut metagenome</name>
    <dbReference type="NCBI Taxonomy" id="408170"/>
    <lineage>
        <taxon>unclassified sequences</taxon>
        <taxon>metagenomes</taxon>
        <taxon>organismal metagenomes</taxon>
    </lineage>
</organism>
<sequence length="188" mass="21973">MSYLPILSKTYRINYFEGGCMYNYNYLRNSYQMDRNNNMNDFDTNYDDFMTNVPSVNNNFQNQVTNNNSPVTLFTPSEGFQKGNLFSNLYSEYDNYQPVNLTATTDQQKLYLDMAENAFAAHELNLYLDINPDNSSLLTLFNDYRERANALKEEYEANYGPISISSNVLINQPFLWEETSWPWEGGMN</sequence>
<accession>K1R8B0</accession>
<protein>
    <recommendedName>
        <fullName evidence="1">Protein CotJB domain-containing protein</fullName>
    </recommendedName>
</protein>
<evidence type="ECO:0000259" key="1">
    <source>
        <dbReference type="Pfam" id="PF12652"/>
    </source>
</evidence>
<comment type="caution">
    <text evidence="2">The sequence shown here is derived from an EMBL/GenBank/DDBJ whole genome shotgun (WGS) entry which is preliminary data.</text>
</comment>
<dbReference type="AlphaFoldDB" id="K1R8B0"/>
<dbReference type="Pfam" id="PF12652">
    <property type="entry name" value="CotJB"/>
    <property type="match status" value="1"/>
</dbReference>
<dbReference type="InterPro" id="IPR024207">
    <property type="entry name" value="CotJB_dom"/>
</dbReference>
<gene>
    <name evidence="2" type="ORF">OBE_17060</name>
</gene>
<feature type="domain" description="Protein CotJB" evidence="1">
    <location>
        <begin position="112"/>
        <end position="184"/>
    </location>
</feature>